<evidence type="ECO:0000313" key="2">
    <source>
        <dbReference type="EMBL" id="GAA5216191.1"/>
    </source>
</evidence>
<protein>
    <submittedName>
        <fullName evidence="2">Uncharacterized protein</fullName>
    </submittedName>
</protein>
<dbReference type="RefSeq" id="WP_345637189.1">
    <property type="nucleotide sequence ID" value="NZ_BAABJR010000024.1"/>
</dbReference>
<reference evidence="3" key="1">
    <citation type="journal article" date="2019" name="Int. J. Syst. Evol. Microbiol.">
        <title>The Global Catalogue of Microorganisms (GCM) 10K type strain sequencing project: providing services to taxonomists for standard genome sequencing and annotation.</title>
        <authorList>
            <consortium name="The Broad Institute Genomics Platform"/>
            <consortium name="The Broad Institute Genome Sequencing Center for Infectious Disease"/>
            <person name="Wu L."/>
            <person name="Ma J."/>
        </authorList>
    </citation>
    <scope>NUCLEOTIDE SEQUENCE [LARGE SCALE GENOMIC DNA]</scope>
    <source>
        <strain evidence="3">JCM 18306</strain>
    </source>
</reference>
<evidence type="ECO:0000256" key="1">
    <source>
        <dbReference type="SAM" id="MobiDB-lite"/>
    </source>
</evidence>
<gene>
    <name evidence="2" type="ORF">GCM10023323_68230</name>
</gene>
<dbReference type="EMBL" id="BAABJR010000024">
    <property type="protein sequence ID" value="GAA5216191.1"/>
    <property type="molecule type" value="Genomic_DNA"/>
</dbReference>
<evidence type="ECO:0000313" key="3">
    <source>
        <dbReference type="Proteomes" id="UP001499878"/>
    </source>
</evidence>
<comment type="caution">
    <text evidence="2">The sequence shown here is derived from an EMBL/GenBank/DDBJ whole genome shotgun (WGS) entry which is preliminary data.</text>
</comment>
<keyword evidence="3" id="KW-1185">Reference proteome</keyword>
<proteinExistence type="predicted"/>
<feature type="region of interest" description="Disordered" evidence="1">
    <location>
        <begin position="1"/>
        <end position="29"/>
    </location>
</feature>
<name>A0ABP9THN2_9ACTN</name>
<sequence length="82" mass="9013">MAEQREAERQRGIQDRPIPPDWLLEKGLNRDGPPVQLHCGDCWNAGKRTRGVTLDEARRAITEGGKACGVCRPDSALGFLDG</sequence>
<organism evidence="2 3">
    <name type="scientific">Streptomyces thinghirensis</name>
    <dbReference type="NCBI Taxonomy" id="551547"/>
    <lineage>
        <taxon>Bacteria</taxon>
        <taxon>Bacillati</taxon>
        <taxon>Actinomycetota</taxon>
        <taxon>Actinomycetes</taxon>
        <taxon>Kitasatosporales</taxon>
        <taxon>Streptomycetaceae</taxon>
        <taxon>Streptomyces</taxon>
    </lineage>
</organism>
<accession>A0ABP9THN2</accession>
<dbReference type="InterPro" id="IPR046200">
    <property type="entry name" value="DUF6233"/>
</dbReference>
<dbReference type="Pfam" id="PF19746">
    <property type="entry name" value="DUF6233"/>
    <property type="match status" value="1"/>
</dbReference>
<dbReference type="Proteomes" id="UP001499878">
    <property type="component" value="Unassembled WGS sequence"/>
</dbReference>
<feature type="compositionally biased region" description="Basic and acidic residues" evidence="1">
    <location>
        <begin position="1"/>
        <end position="14"/>
    </location>
</feature>